<reference evidence="3" key="1">
    <citation type="journal article" date="2019" name="Int. J. Syst. Evol. Microbiol.">
        <title>The Global Catalogue of Microorganisms (GCM) 10K type strain sequencing project: providing services to taxonomists for standard genome sequencing and annotation.</title>
        <authorList>
            <consortium name="The Broad Institute Genomics Platform"/>
            <consortium name="The Broad Institute Genome Sequencing Center for Infectious Disease"/>
            <person name="Wu L."/>
            <person name="Ma J."/>
        </authorList>
    </citation>
    <scope>NUCLEOTIDE SEQUENCE [LARGE SCALE GENOMIC DNA]</scope>
    <source>
        <strain evidence="3">CECT 8570</strain>
    </source>
</reference>
<dbReference type="SUPFAM" id="SSF54523">
    <property type="entry name" value="Pili subunits"/>
    <property type="match status" value="1"/>
</dbReference>
<dbReference type="Proteomes" id="UP001595840">
    <property type="component" value="Unassembled WGS sequence"/>
</dbReference>
<gene>
    <name evidence="2" type="ORF">ACFOX3_07590</name>
</gene>
<feature type="transmembrane region" description="Helical" evidence="1">
    <location>
        <begin position="12"/>
        <end position="31"/>
    </location>
</feature>
<dbReference type="Gene3D" id="3.30.700.10">
    <property type="entry name" value="Glycoprotein, Type 4 Pilin"/>
    <property type="match status" value="1"/>
</dbReference>
<keyword evidence="1" id="KW-0472">Membrane</keyword>
<sequence length="182" mass="19454">MLGRNFPSSGFTLVELVAIIVIVGVIAALAIPRFVNLSEEAQLAQVAGVLGALRSGQQQVMAQYRVQGSPGDGVAGNRTVMVDGIPVRFNAGQIRTTLNSNHVPTVPQNRNAAYTRLFFLFLRTAPAEIVARNGADSGWAMLGNNASCAAGLNPRRCWEYRSGGARVARITYFSSTGLFVQD</sequence>
<evidence type="ECO:0000256" key="1">
    <source>
        <dbReference type="SAM" id="Phobius"/>
    </source>
</evidence>
<comment type="caution">
    <text evidence="2">The sequence shown here is derived from an EMBL/GenBank/DDBJ whole genome shotgun (WGS) entry which is preliminary data.</text>
</comment>
<keyword evidence="1" id="KW-0812">Transmembrane</keyword>
<dbReference type="RefSeq" id="WP_290265646.1">
    <property type="nucleotide sequence ID" value="NZ_JAUFQG010000006.1"/>
</dbReference>
<accession>A0ABV8V2S8</accession>
<evidence type="ECO:0000313" key="3">
    <source>
        <dbReference type="Proteomes" id="UP001595840"/>
    </source>
</evidence>
<dbReference type="InterPro" id="IPR045584">
    <property type="entry name" value="Pilin-like"/>
</dbReference>
<proteinExistence type="predicted"/>
<dbReference type="EMBL" id="JBHSCX010000005">
    <property type="protein sequence ID" value="MFC4362158.1"/>
    <property type="molecule type" value="Genomic_DNA"/>
</dbReference>
<dbReference type="InterPro" id="IPR012902">
    <property type="entry name" value="N_methyl_site"/>
</dbReference>
<name>A0ABV8V2S8_9GAMM</name>
<evidence type="ECO:0000313" key="2">
    <source>
        <dbReference type="EMBL" id="MFC4362158.1"/>
    </source>
</evidence>
<organism evidence="2 3">
    <name type="scientific">Simiduia curdlanivorans</name>
    <dbReference type="NCBI Taxonomy" id="1492769"/>
    <lineage>
        <taxon>Bacteria</taxon>
        <taxon>Pseudomonadati</taxon>
        <taxon>Pseudomonadota</taxon>
        <taxon>Gammaproteobacteria</taxon>
        <taxon>Cellvibrionales</taxon>
        <taxon>Cellvibrionaceae</taxon>
        <taxon>Simiduia</taxon>
    </lineage>
</organism>
<keyword evidence="3" id="KW-1185">Reference proteome</keyword>
<keyword evidence="1" id="KW-1133">Transmembrane helix</keyword>
<protein>
    <submittedName>
        <fullName evidence="2">Prepilin-type N-terminal cleavage/methylation domain-containing protein</fullName>
    </submittedName>
</protein>
<dbReference type="PROSITE" id="PS00409">
    <property type="entry name" value="PROKAR_NTER_METHYL"/>
    <property type="match status" value="1"/>
</dbReference>